<name>A0A3P3EM21_9HYPH</name>
<reference evidence="2 3" key="1">
    <citation type="submission" date="2018-11" db="EMBL/GenBank/DDBJ databases">
        <title>the genome of Mesorhizobium tamadayense DSM 28320.</title>
        <authorList>
            <person name="Gao J."/>
        </authorList>
    </citation>
    <scope>NUCLEOTIDE SEQUENCE [LARGE SCALE GENOMIC DNA]</scope>
    <source>
        <strain evidence="2 3">DSM 28320</strain>
    </source>
</reference>
<dbReference type="EMBL" id="RQXT01000104">
    <property type="protein sequence ID" value="RRH87449.1"/>
    <property type="molecule type" value="Genomic_DNA"/>
</dbReference>
<dbReference type="Gene3D" id="2.60.120.10">
    <property type="entry name" value="Jelly Rolls"/>
    <property type="match status" value="1"/>
</dbReference>
<evidence type="ECO:0000313" key="3">
    <source>
        <dbReference type="Proteomes" id="UP000273786"/>
    </source>
</evidence>
<dbReference type="InterPro" id="IPR013096">
    <property type="entry name" value="Cupin_2"/>
</dbReference>
<keyword evidence="3" id="KW-1185">Reference proteome</keyword>
<dbReference type="SUPFAM" id="SSF51182">
    <property type="entry name" value="RmlC-like cupins"/>
    <property type="match status" value="1"/>
</dbReference>
<dbReference type="OrthoDB" id="9798709at2"/>
<dbReference type="AlphaFoldDB" id="A0A3P3EM21"/>
<sequence>MNFNVTTPEAAQTLWVVADRIRLLGGIAGSSLELIEVEVPPGSGTPPHSHASPELFYVLEGTLTVRHFVAGGPPEMTVAGPGTSVRIGPRAPHNYSNDSGRPVRMLVLVEPSMIAFFRDIGTVEPQAQPDFARIGAAMQRHGIEALPVAA</sequence>
<feature type="domain" description="Cupin type-2" evidence="1">
    <location>
        <begin position="36"/>
        <end position="108"/>
    </location>
</feature>
<protein>
    <submittedName>
        <fullName evidence="2">Cupin domain-containing protein</fullName>
    </submittedName>
</protein>
<dbReference type="InterPro" id="IPR053146">
    <property type="entry name" value="QDO-like"/>
</dbReference>
<proteinExistence type="predicted"/>
<gene>
    <name evidence="2" type="ORF">EH240_36165</name>
</gene>
<accession>A0A3P3EM21</accession>
<dbReference type="PANTHER" id="PTHR36440:SF1">
    <property type="entry name" value="PUTATIVE (AFU_ORTHOLOGUE AFUA_8G07350)-RELATED"/>
    <property type="match status" value="1"/>
</dbReference>
<dbReference type="Proteomes" id="UP000273786">
    <property type="component" value="Unassembled WGS sequence"/>
</dbReference>
<evidence type="ECO:0000313" key="2">
    <source>
        <dbReference type="EMBL" id="RRH87449.1"/>
    </source>
</evidence>
<dbReference type="InterPro" id="IPR014710">
    <property type="entry name" value="RmlC-like_jellyroll"/>
</dbReference>
<dbReference type="CDD" id="cd02209">
    <property type="entry name" value="cupin_XRE_C"/>
    <property type="match status" value="1"/>
</dbReference>
<dbReference type="InterPro" id="IPR011051">
    <property type="entry name" value="RmlC_Cupin_sf"/>
</dbReference>
<dbReference type="Pfam" id="PF07883">
    <property type="entry name" value="Cupin_2"/>
    <property type="match status" value="1"/>
</dbReference>
<dbReference type="RefSeq" id="WP_125007128.1">
    <property type="nucleotide sequence ID" value="NZ_RQXT01000104.1"/>
</dbReference>
<comment type="caution">
    <text evidence="2">The sequence shown here is derived from an EMBL/GenBank/DDBJ whole genome shotgun (WGS) entry which is preliminary data.</text>
</comment>
<evidence type="ECO:0000259" key="1">
    <source>
        <dbReference type="Pfam" id="PF07883"/>
    </source>
</evidence>
<organism evidence="2 3">
    <name type="scientific">Mesorhizobium tamadayense</name>
    <dbReference type="NCBI Taxonomy" id="425306"/>
    <lineage>
        <taxon>Bacteria</taxon>
        <taxon>Pseudomonadati</taxon>
        <taxon>Pseudomonadota</taxon>
        <taxon>Alphaproteobacteria</taxon>
        <taxon>Hyphomicrobiales</taxon>
        <taxon>Phyllobacteriaceae</taxon>
        <taxon>Mesorhizobium</taxon>
    </lineage>
</organism>
<dbReference type="PANTHER" id="PTHR36440">
    <property type="entry name" value="PUTATIVE (AFU_ORTHOLOGUE AFUA_8G07350)-RELATED"/>
    <property type="match status" value="1"/>
</dbReference>